<keyword evidence="4 8" id="KW-0949">S-adenosyl-L-methionine</keyword>
<dbReference type="Gene3D" id="2.40.50.140">
    <property type="entry name" value="Nucleic acid-binding proteins"/>
    <property type="match status" value="1"/>
</dbReference>
<dbReference type="Gene3D" id="3.80.30.20">
    <property type="entry name" value="tm_1862 like domain"/>
    <property type="match status" value="1"/>
</dbReference>
<dbReference type="SFLD" id="SFLDG01061">
    <property type="entry name" value="methylthiotransferase"/>
    <property type="match status" value="1"/>
</dbReference>
<dbReference type="PROSITE" id="PS51449">
    <property type="entry name" value="MTTASE_N"/>
    <property type="match status" value="1"/>
</dbReference>
<dbReference type="InterPro" id="IPR007197">
    <property type="entry name" value="rSAM"/>
</dbReference>
<accession>C4XQS7</accession>
<evidence type="ECO:0000256" key="7">
    <source>
        <dbReference type="ARBA" id="ARBA00023014"/>
    </source>
</evidence>
<dbReference type="SMART" id="SM00729">
    <property type="entry name" value="Elp3"/>
    <property type="match status" value="1"/>
</dbReference>
<dbReference type="HAMAP" id="MF_01865">
    <property type="entry name" value="MTTase_RimO"/>
    <property type="match status" value="1"/>
</dbReference>
<dbReference type="Pfam" id="PF18693">
    <property type="entry name" value="TRAM_2"/>
    <property type="match status" value="1"/>
</dbReference>
<dbReference type="InterPro" id="IPR038135">
    <property type="entry name" value="Methylthiotransferase_N_sf"/>
</dbReference>
<dbReference type="SUPFAM" id="SSF102114">
    <property type="entry name" value="Radical SAM enzymes"/>
    <property type="match status" value="1"/>
</dbReference>
<reference evidence="12 13" key="1">
    <citation type="journal article" date="2009" name="Genome Res.">
        <title>Whole genome sequence of Desulfovibrio magneticus strain RS-1 revealed common gene clusters in magnetotactic bacteria.</title>
        <authorList>
            <person name="Nakazawa H."/>
            <person name="Arakaki A."/>
            <person name="Narita-Yamada S."/>
            <person name="Yashiro I."/>
            <person name="Jinno K."/>
            <person name="Aoki N."/>
            <person name="Tsuruyama A."/>
            <person name="Okamura Y."/>
            <person name="Tanikawa S."/>
            <person name="Fujita N."/>
            <person name="Takeyama H."/>
            <person name="Matsunaga T."/>
        </authorList>
    </citation>
    <scope>NUCLEOTIDE SEQUENCE [LARGE SCALE GENOMIC DNA]</scope>
    <source>
        <strain evidence="13">ATCC 700980 / DSM 13731 / RS-1</strain>
    </source>
</reference>
<dbReference type="GO" id="GO:0005829">
    <property type="term" value="C:cytosol"/>
    <property type="evidence" value="ECO:0007669"/>
    <property type="project" value="TreeGrafter"/>
</dbReference>
<evidence type="ECO:0000256" key="5">
    <source>
        <dbReference type="ARBA" id="ARBA00022723"/>
    </source>
</evidence>
<dbReference type="GO" id="GO:0035599">
    <property type="term" value="F:aspartic acid methylthiotransferase activity"/>
    <property type="evidence" value="ECO:0007669"/>
    <property type="project" value="TreeGrafter"/>
</dbReference>
<sequence length="447" mass="48066">MVARPHIACKDGTKPMSKIYRVHTISLGCPKNRVDTENVLGGLPFATTPAATPEAADLVVVNTCSFIAPAVEESVAAILEASEAIRELSPRPVLAVLGCLPSRFGQELRDGLPEVDIWGLPSELDLIPGRLAKALSAESAAPTGRLASTPPSYAYLKIAEGCDHACRYCTIPSIRGPLVSKPLDALVEESRGLLDKGASELVVVAQDVAAYGRDLGMKEGLKALLGKLLPLSGLKWLRLLYLYPSGVTDDLLAFLAGAGRPFVPYFDIPFQHVQPDMLAAMGRPKAASAETVVARVRRHFSDAALRSTFIVGLPGEKKEHFETLLRFVNEARLNHVGVFPYHREEGTPAAAMAGQVRSDVKARRVEAVMAAQREISADLLEDWVGRDTEVLVDSVHPEWPGLHVGRTWFQAPEIDGVTYVSGPGVAPGNMVTATIEDSKDYDLVGLA</sequence>
<evidence type="ECO:0000259" key="11">
    <source>
        <dbReference type="PROSITE" id="PS51918"/>
    </source>
</evidence>
<keyword evidence="2 8" id="KW-0963">Cytoplasm</keyword>
<dbReference type="KEGG" id="dma:DMR_43200"/>
<evidence type="ECO:0000259" key="10">
    <source>
        <dbReference type="PROSITE" id="PS51449"/>
    </source>
</evidence>
<dbReference type="Pfam" id="PF00919">
    <property type="entry name" value="UPF0004"/>
    <property type="match status" value="1"/>
</dbReference>
<organism evidence="12 13">
    <name type="scientific">Solidesulfovibrio magneticus (strain ATCC 700980 / DSM 13731 / RS-1)</name>
    <name type="common">Desulfovibrio magneticus</name>
    <dbReference type="NCBI Taxonomy" id="573370"/>
    <lineage>
        <taxon>Bacteria</taxon>
        <taxon>Pseudomonadati</taxon>
        <taxon>Thermodesulfobacteriota</taxon>
        <taxon>Desulfovibrionia</taxon>
        <taxon>Desulfovibrionales</taxon>
        <taxon>Desulfovibrionaceae</taxon>
        <taxon>Solidesulfovibrio</taxon>
    </lineage>
</organism>
<dbReference type="PANTHER" id="PTHR43837:SF1">
    <property type="entry name" value="RIBOSOMAL PROTEIN US12 METHYLTHIOTRANSFERASE RIMO"/>
    <property type="match status" value="1"/>
</dbReference>
<dbReference type="CDD" id="cd01335">
    <property type="entry name" value="Radical_SAM"/>
    <property type="match status" value="1"/>
</dbReference>
<dbReference type="AlphaFoldDB" id="C4XQS7"/>
<dbReference type="NCBIfam" id="TIGR00089">
    <property type="entry name" value="MiaB/RimO family radical SAM methylthiotransferase"/>
    <property type="match status" value="1"/>
</dbReference>
<dbReference type="InterPro" id="IPR005840">
    <property type="entry name" value="Ribosomal_uS12_MeSTrfase_RimO"/>
</dbReference>
<keyword evidence="1 8" id="KW-0004">4Fe-4S</keyword>
<keyword evidence="5 8" id="KW-0479">Metal-binding</keyword>
<comment type="similarity">
    <text evidence="8">Belongs to the methylthiotransferase family. RimO subfamily.</text>
</comment>
<dbReference type="InterPro" id="IPR023404">
    <property type="entry name" value="rSAM_horseshoe"/>
</dbReference>
<comment type="subcellular location">
    <subcellularLocation>
        <location evidence="8">Cytoplasm</location>
    </subcellularLocation>
</comment>
<feature type="domain" description="Radical SAM core" evidence="11">
    <location>
        <begin position="148"/>
        <end position="378"/>
    </location>
</feature>
<keyword evidence="13" id="KW-1185">Reference proteome</keyword>
<dbReference type="InterPro" id="IPR013848">
    <property type="entry name" value="Methylthiotransferase_N"/>
</dbReference>
<feature type="domain" description="MTTase N-terminal" evidence="10">
    <location>
        <begin position="20"/>
        <end position="136"/>
    </location>
</feature>
<evidence type="ECO:0000313" key="12">
    <source>
        <dbReference type="EMBL" id="BAH77811.1"/>
    </source>
</evidence>
<comment type="cofactor">
    <cofactor evidence="8">
        <name>[4Fe-4S] cluster</name>
        <dbReference type="ChEBI" id="CHEBI:49883"/>
    </cofactor>
    <text evidence="8">Binds 2 [4Fe-4S] clusters. One cluster is coordinated with 3 cysteines and an exchangeable S-adenosyl-L-methionine.</text>
</comment>
<dbReference type="GO" id="GO:0051539">
    <property type="term" value="F:4 iron, 4 sulfur cluster binding"/>
    <property type="evidence" value="ECO:0007669"/>
    <property type="project" value="UniProtKB-UniRule"/>
</dbReference>
<dbReference type="PROSITE" id="PS50926">
    <property type="entry name" value="TRAM"/>
    <property type="match status" value="1"/>
</dbReference>
<dbReference type="NCBIfam" id="TIGR01125">
    <property type="entry name" value="30S ribosomal protein S12 methylthiotransferase RimO"/>
    <property type="match status" value="1"/>
</dbReference>
<evidence type="ECO:0000256" key="8">
    <source>
        <dbReference type="HAMAP-Rule" id="MF_01865"/>
    </source>
</evidence>
<dbReference type="SFLD" id="SFLDS00029">
    <property type="entry name" value="Radical_SAM"/>
    <property type="match status" value="1"/>
</dbReference>
<dbReference type="InterPro" id="IPR005839">
    <property type="entry name" value="Methylthiotransferase"/>
</dbReference>
<dbReference type="HOGENOM" id="CLU_018697_0_1_7"/>
<feature type="binding site" evidence="8">
    <location>
        <position position="29"/>
    </location>
    <ligand>
        <name>[4Fe-4S] cluster</name>
        <dbReference type="ChEBI" id="CHEBI:49883"/>
        <label>1</label>
    </ligand>
</feature>
<dbReference type="PANTHER" id="PTHR43837">
    <property type="entry name" value="RIBOSOMAL PROTEIN S12 METHYLTHIOTRANSFERASE RIMO"/>
    <property type="match status" value="1"/>
</dbReference>
<dbReference type="GO" id="GO:0103039">
    <property type="term" value="F:protein methylthiotransferase activity"/>
    <property type="evidence" value="ECO:0007669"/>
    <property type="project" value="UniProtKB-EC"/>
</dbReference>
<evidence type="ECO:0000256" key="6">
    <source>
        <dbReference type="ARBA" id="ARBA00023004"/>
    </source>
</evidence>
<dbReference type="InterPro" id="IPR012340">
    <property type="entry name" value="NA-bd_OB-fold"/>
</dbReference>
<dbReference type="STRING" id="573370.DMR_43200"/>
<keyword evidence="6 8" id="KW-0408">Iron</keyword>
<comment type="catalytic activity">
    <reaction evidence="8">
        <text>L-aspartate(89)-[ribosomal protein uS12]-hydrogen + (sulfur carrier)-SH + AH2 + 2 S-adenosyl-L-methionine = 3-methylsulfanyl-L-aspartate(89)-[ribosomal protein uS12]-hydrogen + (sulfur carrier)-H + 5'-deoxyadenosine + L-methionine + A + S-adenosyl-L-homocysteine + 2 H(+)</text>
        <dbReference type="Rhea" id="RHEA:37087"/>
        <dbReference type="Rhea" id="RHEA-COMP:10460"/>
        <dbReference type="Rhea" id="RHEA-COMP:10461"/>
        <dbReference type="Rhea" id="RHEA-COMP:14737"/>
        <dbReference type="Rhea" id="RHEA-COMP:14739"/>
        <dbReference type="ChEBI" id="CHEBI:13193"/>
        <dbReference type="ChEBI" id="CHEBI:15378"/>
        <dbReference type="ChEBI" id="CHEBI:17319"/>
        <dbReference type="ChEBI" id="CHEBI:17499"/>
        <dbReference type="ChEBI" id="CHEBI:29917"/>
        <dbReference type="ChEBI" id="CHEBI:29961"/>
        <dbReference type="ChEBI" id="CHEBI:57844"/>
        <dbReference type="ChEBI" id="CHEBI:57856"/>
        <dbReference type="ChEBI" id="CHEBI:59789"/>
        <dbReference type="ChEBI" id="CHEBI:64428"/>
        <dbReference type="ChEBI" id="CHEBI:73599"/>
        <dbReference type="EC" id="2.8.4.4"/>
    </reaction>
</comment>
<feature type="binding site" evidence="8">
    <location>
        <position position="99"/>
    </location>
    <ligand>
        <name>[4Fe-4S] cluster</name>
        <dbReference type="ChEBI" id="CHEBI:49883"/>
        <label>1</label>
    </ligand>
</feature>
<evidence type="ECO:0000256" key="2">
    <source>
        <dbReference type="ARBA" id="ARBA00022490"/>
    </source>
</evidence>
<feature type="binding site" evidence="8">
    <location>
        <position position="169"/>
    </location>
    <ligand>
        <name>[4Fe-4S] cluster</name>
        <dbReference type="ChEBI" id="CHEBI:49883"/>
        <label>2</label>
        <note>4Fe-4S-S-AdoMet</note>
    </ligand>
</feature>
<evidence type="ECO:0000259" key="9">
    <source>
        <dbReference type="PROSITE" id="PS50926"/>
    </source>
</evidence>
<name>C4XQS7_SOLM1</name>
<dbReference type="Pfam" id="PF04055">
    <property type="entry name" value="Radical_SAM"/>
    <property type="match status" value="1"/>
</dbReference>
<dbReference type="eggNOG" id="COG0621">
    <property type="taxonomic scope" value="Bacteria"/>
</dbReference>
<dbReference type="Proteomes" id="UP000009071">
    <property type="component" value="Chromosome"/>
</dbReference>
<dbReference type="InterPro" id="IPR058240">
    <property type="entry name" value="rSAM_sf"/>
</dbReference>
<dbReference type="InterPro" id="IPR002792">
    <property type="entry name" value="TRAM_dom"/>
</dbReference>
<dbReference type="GO" id="GO:0046872">
    <property type="term" value="F:metal ion binding"/>
    <property type="evidence" value="ECO:0007669"/>
    <property type="project" value="UniProtKB-KW"/>
</dbReference>
<protein>
    <recommendedName>
        <fullName evidence="8">Ribosomal protein uS12 methylthiotransferase RimO</fullName>
        <shortName evidence="8">uS12 MTTase</shortName>
        <shortName evidence="8">uS12 methylthiotransferase</shortName>
        <ecNumber evidence="8">2.8.4.4</ecNumber>
    </recommendedName>
    <alternativeName>
        <fullName evidence="8">Ribosomal protein uS12 (aspartate-C(3))-methylthiotransferase</fullName>
    </alternativeName>
    <alternativeName>
        <fullName evidence="8">Ribosome maturation factor RimO</fullName>
    </alternativeName>
</protein>
<dbReference type="EMBL" id="AP010904">
    <property type="protein sequence ID" value="BAH77811.1"/>
    <property type="molecule type" value="Genomic_DNA"/>
</dbReference>
<feature type="binding site" evidence="8">
    <location>
        <position position="166"/>
    </location>
    <ligand>
        <name>[4Fe-4S] cluster</name>
        <dbReference type="ChEBI" id="CHEBI:49883"/>
        <label>2</label>
        <note>4Fe-4S-S-AdoMet</note>
    </ligand>
</feature>
<dbReference type="SFLD" id="SFLDG01082">
    <property type="entry name" value="B12-binding_domain_containing"/>
    <property type="match status" value="1"/>
</dbReference>
<feature type="domain" description="TRAM" evidence="9">
    <location>
        <begin position="381"/>
        <end position="447"/>
    </location>
</feature>
<keyword evidence="3 8" id="KW-0808">Transferase</keyword>
<dbReference type="GO" id="GO:0006400">
    <property type="term" value="P:tRNA modification"/>
    <property type="evidence" value="ECO:0007669"/>
    <property type="project" value="InterPro"/>
</dbReference>
<evidence type="ECO:0000256" key="4">
    <source>
        <dbReference type="ARBA" id="ARBA00022691"/>
    </source>
</evidence>
<feature type="binding site" evidence="8">
    <location>
        <position position="64"/>
    </location>
    <ligand>
        <name>[4Fe-4S] cluster</name>
        <dbReference type="ChEBI" id="CHEBI:49883"/>
        <label>1</label>
    </ligand>
</feature>
<dbReference type="SFLD" id="SFLDF00274">
    <property type="entry name" value="ribosomal_protein_S12_methylth"/>
    <property type="match status" value="1"/>
</dbReference>
<dbReference type="EC" id="2.8.4.4" evidence="8"/>
<proteinExistence type="inferred from homology"/>
<comment type="function">
    <text evidence="8">Catalyzes the methylthiolation of an aspartic acid residue of ribosomal protein uS12.</text>
</comment>
<evidence type="ECO:0000256" key="3">
    <source>
        <dbReference type="ARBA" id="ARBA00022679"/>
    </source>
</evidence>
<feature type="binding site" evidence="8">
    <location>
        <position position="162"/>
    </location>
    <ligand>
        <name>[4Fe-4S] cluster</name>
        <dbReference type="ChEBI" id="CHEBI:49883"/>
        <label>2</label>
        <note>4Fe-4S-S-AdoMet</note>
    </ligand>
</feature>
<dbReference type="Gene3D" id="3.40.50.12160">
    <property type="entry name" value="Methylthiotransferase, N-terminal domain"/>
    <property type="match status" value="1"/>
</dbReference>
<gene>
    <name evidence="8" type="primary">rimO</name>
    <name evidence="12" type="ordered locus">DMR_43200</name>
</gene>
<evidence type="ECO:0000313" key="13">
    <source>
        <dbReference type="Proteomes" id="UP000009071"/>
    </source>
</evidence>
<evidence type="ECO:0000256" key="1">
    <source>
        <dbReference type="ARBA" id="ARBA00022485"/>
    </source>
</evidence>
<keyword evidence="7 8" id="KW-0411">Iron-sulfur</keyword>
<dbReference type="PROSITE" id="PS51918">
    <property type="entry name" value="RADICAL_SAM"/>
    <property type="match status" value="1"/>
</dbReference>
<dbReference type="InterPro" id="IPR006638">
    <property type="entry name" value="Elp3/MiaA/NifB-like_rSAM"/>
</dbReference>